<dbReference type="AlphaFoldDB" id="A0A2P5K8V5"/>
<dbReference type="PANTHER" id="PTHR16943:SF16">
    <property type="entry name" value="2-METHYLCITRATE DEHYDRATASE-RELATED"/>
    <property type="match status" value="1"/>
</dbReference>
<evidence type="ECO:0000313" key="3">
    <source>
        <dbReference type="Proteomes" id="UP000243096"/>
    </source>
</evidence>
<gene>
    <name evidence="2" type="ORF">B0O95_11087</name>
</gene>
<protein>
    <recommendedName>
        <fullName evidence="4">MmgE/PrpD family protein</fullName>
    </recommendedName>
</protein>
<dbReference type="PANTHER" id="PTHR16943">
    <property type="entry name" value="2-METHYLCITRATE DEHYDRATASE-RELATED"/>
    <property type="match status" value="1"/>
</dbReference>
<dbReference type="SUPFAM" id="SSF103378">
    <property type="entry name" value="2-methylcitrate dehydratase PrpD"/>
    <property type="match status" value="2"/>
</dbReference>
<reference evidence="2 3" key="1">
    <citation type="submission" date="2018-01" db="EMBL/GenBank/DDBJ databases">
        <title>Genomic Encyclopedia of Type Strains, Phase III (KMG-III): the genomes of soil and plant-associated and newly described type strains.</title>
        <authorList>
            <person name="Whitman W."/>
        </authorList>
    </citation>
    <scope>NUCLEOTIDE SEQUENCE [LARGE SCALE GENOMIC DNA]</scope>
    <source>
        <strain evidence="2 3">HKI456</strain>
    </source>
</reference>
<accession>A0A2P5K8V5</accession>
<name>A0A2P5K8V5_9BURK</name>
<dbReference type="Proteomes" id="UP000243096">
    <property type="component" value="Unassembled WGS sequence"/>
</dbReference>
<dbReference type="InterPro" id="IPR042183">
    <property type="entry name" value="MmgE/PrpD_sf_1"/>
</dbReference>
<evidence type="ECO:0008006" key="4">
    <source>
        <dbReference type="Google" id="ProtNLM"/>
    </source>
</evidence>
<comment type="similarity">
    <text evidence="1">Belongs to the PrpD family.</text>
</comment>
<sequence length="136" mass="15094">MSAPISNVRPEPDSVLVYSIDYVQHYRVDSALALETARYCLLDTLGCGLQALSCPAYTKLLGRLEATDYEDEVARNARNPIGHPRRRADGIPLLVDKFRANLARRFADKQRNAIVDVSLDPARLEAMPSTSMSICT</sequence>
<dbReference type="EMBL" id="PRDW01000010">
    <property type="protein sequence ID" value="PPB83134.1"/>
    <property type="molecule type" value="Genomic_DNA"/>
</dbReference>
<organism evidence="2 3">
    <name type="scientific">Mycetohabitans endofungorum</name>
    <dbReference type="NCBI Taxonomy" id="417203"/>
    <lineage>
        <taxon>Bacteria</taxon>
        <taxon>Pseudomonadati</taxon>
        <taxon>Pseudomonadota</taxon>
        <taxon>Betaproteobacteria</taxon>
        <taxon>Burkholderiales</taxon>
        <taxon>Burkholderiaceae</taxon>
        <taxon>Mycetohabitans</taxon>
    </lineage>
</organism>
<proteinExistence type="inferred from homology"/>
<dbReference type="GO" id="GO:0016829">
    <property type="term" value="F:lyase activity"/>
    <property type="evidence" value="ECO:0007669"/>
    <property type="project" value="InterPro"/>
</dbReference>
<keyword evidence="3" id="KW-1185">Reference proteome</keyword>
<evidence type="ECO:0000313" key="2">
    <source>
        <dbReference type="EMBL" id="PPB83134.1"/>
    </source>
</evidence>
<dbReference type="InterPro" id="IPR005656">
    <property type="entry name" value="MmgE_PrpD"/>
</dbReference>
<dbReference type="InterPro" id="IPR036148">
    <property type="entry name" value="MmgE/PrpD_sf"/>
</dbReference>
<dbReference type="Gene3D" id="1.10.4100.10">
    <property type="entry name" value="2-methylcitrate dehydratase PrpD"/>
    <property type="match status" value="2"/>
</dbReference>
<evidence type="ECO:0000256" key="1">
    <source>
        <dbReference type="ARBA" id="ARBA00006174"/>
    </source>
</evidence>
<comment type="caution">
    <text evidence="2">The sequence shown here is derived from an EMBL/GenBank/DDBJ whole genome shotgun (WGS) entry which is preliminary data.</text>
</comment>